<dbReference type="Gramene" id="RZC48877">
    <property type="protein sequence ID" value="RZC48877"/>
    <property type="gene ID" value="C5167_017298"/>
</dbReference>
<reference evidence="3 4" key="1">
    <citation type="journal article" date="2018" name="Science">
        <title>The opium poppy genome and morphinan production.</title>
        <authorList>
            <person name="Guo L."/>
            <person name="Winzer T."/>
            <person name="Yang X."/>
            <person name="Li Y."/>
            <person name="Ning Z."/>
            <person name="He Z."/>
            <person name="Teodor R."/>
            <person name="Lu Y."/>
            <person name="Bowser T.A."/>
            <person name="Graham I.A."/>
            <person name="Ye K."/>
        </authorList>
    </citation>
    <scope>NUCLEOTIDE SEQUENCE [LARGE SCALE GENOMIC DNA]</scope>
    <source>
        <strain evidence="4">cv. HN1</strain>
        <tissue evidence="3">Leaves</tissue>
    </source>
</reference>
<accession>A0A4Y7IJ13</accession>
<protein>
    <recommendedName>
        <fullName evidence="5">Transmembrane protein</fullName>
    </recommendedName>
</protein>
<name>A0A4Y7IJ13_PAPSO</name>
<keyword evidence="2" id="KW-1133">Transmembrane helix</keyword>
<feature type="transmembrane region" description="Helical" evidence="2">
    <location>
        <begin position="49"/>
        <end position="72"/>
    </location>
</feature>
<evidence type="ECO:0000313" key="4">
    <source>
        <dbReference type="Proteomes" id="UP000316621"/>
    </source>
</evidence>
<evidence type="ECO:0000256" key="1">
    <source>
        <dbReference type="SAM" id="MobiDB-lite"/>
    </source>
</evidence>
<evidence type="ECO:0000256" key="2">
    <source>
        <dbReference type="SAM" id="Phobius"/>
    </source>
</evidence>
<sequence>MKDYYGSPIHCEVNSANLHINNRARESEQEEENKEEEQKKKRNMARANMMGWAMLLVVVMALYVGKVVLIMVC</sequence>
<keyword evidence="2" id="KW-0472">Membrane</keyword>
<dbReference type="EMBL" id="CM010716">
    <property type="protein sequence ID" value="RZC48877.1"/>
    <property type="molecule type" value="Genomic_DNA"/>
</dbReference>
<keyword evidence="2" id="KW-0812">Transmembrane</keyword>
<evidence type="ECO:0000313" key="3">
    <source>
        <dbReference type="EMBL" id="RZC48877.1"/>
    </source>
</evidence>
<dbReference type="AlphaFoldDB" id="A0A4Y7IJ13"/>
<proteinExistence type="predicted"/>
<evidence type="ECO:0008006" key="5">
    <source>
        <dbReference type="Google" id="ProtNLM"/>
    </source>
</evidence>
<dbReference type="Proteomes" id="UP000316621">
    <property type="component" value="Chromosome 2"/>
</dbReference>
<feature type="region of interest" description="Disordered" evidence="1">
    <location>
        <begin position="20"/>
        <end position="42"/>
    </location>
</feature>
<keyword evidence="4" id="KW-1185">Reference proteome</keyword>
<gene>
    <name evidence="3" type="ORF">C5167_017298</name>
</gene>
<organism evidence="3 4">
    <name type="scientific">Papaver somniferum</name>
    <name type="common">Opium poppy</name>
    <dbReference type="NCBI Taxonomy" id="3469"/>
    <lineage>
        <taxon>Eukaryota</taxon>
        <taxon>Viridiplantae</taxon>
        <taxon>Streptophyta</taxon>
        <taxon>Embryophyta</taxon>
        <taxon>Tracheophyta</taxon>
        <taxon>Spermatophyta</taxon>
        <taxon>Magnoliopsida</taxon>
        <taxon>Ranunculales</taxon>
        <taxon>Papaveraceae</taxon>
        <taxon>Papaveroideae</taxon>
        <taxon>Papaver</taxon>
    </lineage>
</organism>